<keyword evidence="4" id="KW-1185">Reference proteome</keyword>
<feature type="signal peptide" evidence="1">
    <location>
        <begin position="1"/>
        <end position="21"/>
    </location>
</feature>
<evidence type="ECO:0000259" key="2">
    <source>
        <dbReference type="Pfam" id="PF19335"/>
    </source>
</evidence>
<dbReference type="OrthoDB" id="1523860at2"/>
<dbReference type="Proteomes" id="UP000443153">
    <property type="component" value="Unassembled WGS sequence"/>
</dbReference>
<accession>A0A6I2MNI5</accession>
<dbReference type="RefSeq" id="WP_154365482.1">
    <property type="nucleotide sequence ID" value="NZ_WKJH01000004.1"/>
</dbReference>
<dbReference type="AlphaFoldDB" id="A0A6I2MNI5"/>
<proteinExistence type="predicted"/>
<feature type="chain" id="PRO_5026287949" description="Heavy metal binding domain-containing protein" evidence="1">
    <location>
        <begin position="22"/>
        <end position="73"/>
    </location>
</feature>
<protein>
    <recommendedName>
        <fullName evidence="2">Heavy metal binding domain-containing protein</fullName>
    </recommendedName>
</protein>
<feature type="domain" description="Heavy metal binding" evidence="2">
    <location>
        <begin position="44"/>
        <end position="71"/>
    </location>
</feature>
<sequence length="73" mass="8160">MKIKSTALSLILMAFTMMVLTSCKDKKAEPKSETHEELHASTAYQCPMDCEDGKTFDEPGTCPVCKMDLQELK</sequence>
<reference evidence="3 4" key="1">
    <citation type="submission" date="2019-11" db="EMBL/GenBank/DDBJ databases">
        <title>Maribacter lutea sp. nov., a marine bacterium isolated from intertidal sand.</title>
        <authorList>
            <person name="Liu A."/>
        </authorList>
    </citation>
    <scope>NUCLEOTIDE SEQUENCE [LARGE SCALE GENOMIC DNA]</scope>
    <source>
        <strain evidence="3 4">RZ05</strain>
    </source>
</reference>
<dbReference type="InterPro" id="IPR045800">
    <property type="entry name" value="HMBD"/>
</dbReference>
<dbReference type="EMBL" id="WKJH01000004">
    <property type="protein sequence ID" value="MRX64045.1"/>
    <property type="molecule type" value="Genomic_DNA"/>
</dbReference>
<name>A0A6I2MNI5_9FLAO</name>
<dbReference type="PROSITE" id="PS51257">
    <property type="entry name" value="PROKAR_LIPOPROTEIN"/>
    <property type="match status" value="1"/>
</dbReference>
<gene>
    <name evidence="3" type="ORF">GJ691_07670</name>
</gene>
<comment type="caution">
    <text evidence="3">The sequence shown here is derived from an EMBL/GenBank/DDBJ whole genome shotgun (WGS) entry which is preliminary data.</text>
</comment>
<organism evidence="3 4">
    <name type="scientific">Maribacter luteus</name>
    <dbReference type="NCBI Taxonomy" id="2594478"/>
    <lineage>
        <taxon>Bacteria</taxon>
        <taxon>Pseudomonadati</taxon>
        <taxon>Bacteroidota</taxon>
        <taxon>Flavobacteriia</taxon>
        <taxon>Flavobacteriales</taxon>
        <taxon>Flavobacteriaceae</taxon>
        <taxon>Maribacter</taxon>
    </lineage>
</organism>
<keyword evidence="1" id="KW-0732">Signal</keyword>
<dbReference type="GO" id="GO:0046872">
    <property type="term" value="F:metal ion binding"/>
    <property type="evidence" value="ECO:0007669"/>
    <property type="project" value="InterPro"/>
</dbReference>
<evidence type="ECO:0000313" key="4">
    <source>
        <dbReference type="Proteomes" id="UP000443153"/>
    </source>
</evidence>
<dbReference type="Pfam" id="PF19335">
    <property type="entry name" value="HMBD"/>
    <property type="match status" value="1"/>
</dbReference>
<evidence type="ECO:0000313" key="3">
    <source>
        <dbReference type="EMBL" id="MRX64045.1"/>
    </source>
</evidence>
<evidence type="ECO:0000256" key="1">
    <source>
        <dbReference type="SAM" id="SignalP"/>
    </source>
</evidence>